<feature type="transmembrane region" description="Helical" evidence="1">
    <location>
        <begin position="16"/>
        <end position="33"/>
    </location>
</feature>
<dbReference type="AlphaFoldDB" id="A0A918W945"/>
<sequence length="195" mass="19847">METERWRAHRTTRPDPIAVAGAGALVLAVAAGWSDPLLLVLGRVVPGWAVGGVLLLGALVLFRIAAARNPPGAGRTVLRRVARGVLTTGAALGCALGALGELGAEYHVLSPTGPNGCTAVVREEAFLLAGSGEVYAVGPSGIAWGPSGSWRTDDGYRPVARGTYELSWGPSDGALLVMGSSVDPVMDGLHGVDCG</sequence>
<reference evidence="2" key="1">
    <citation type="journal article" date="2014" name="Int. J. Syst. Evol. Microbiol.">
        <title>Complete genome sequence of Corynebacterium casei LMG S-19264T (=DSM 44701T), isolated from a smear-ripened cheese.</title>
        <authorList>
            <consortium name="US DOE Joint Genome Institute (JGI-PGF)"/>
            <person name="Walter F."/>
            <person name="Albersmeier A."/>
            <person name="Kalinowski J."/>
            <person name="Ruckert C."/>
        </authorList>
    </citation>
    <scope>NUCLEOTIDE SEQUENCE</scope>
    <source>
        <strain evidence="2">JCM 4518</strain>
    </source>
</reference>
<keyword evidence="1" id="KW-1133">Transmembrane helix</keyword>
<protein>
    <submittedName>
        <fullName evidence="2">Uncharacterized protein</fullName>
    </submittedName>
</protein>
<proteinExistence type="predicted"/>
<organism evidence="2 3">
    <name type="scientific">Streptomyces termitum</name>
    <dbReference type="NCBI Taxonomy" id="67368"/>
    <lineage>
        <taxon>Bacteria</taxon>
        <taxon>Bacillati</taxon>
        <taxon>Actinomycetota</taxon>
        <taxon>Actinomycetes</taxon>
        <taxon>Kitasatosporales</taxon>
        <taxon>Streptomycetaceae</taxon>
        <taxon>Streptomyces</taxon>
    </lineage>
</organism>
<evidence type="ECO:0000313" key="3">
    <source>
        <dbReference type="Proteomes" id="UP000644020"/>
    </source>
</evidence>
<keyword evidence="1" id="KW-0472">Membrane</keyword>
<dbReference type="RefSeq" id="WP_189978327.1">
    <property type="nucleotide sequence ID" value="NZ_BMUL01000008.1"/>
</dbReference>
<name>A0A918W945_9ACTN</name>
<keyword evidence="3" id="KW-1185">Reference proteome</keyword>
<reference evidence="2" key="2">
    <citation type="submission" date="2020-09" db="EMBL/GenBank/DDBJ databases">
        <authorList>
            <person name="Sun Q."/>
            <person name="Ohkuma M."/>
        </authorList>
    </citation>
    <scope>NUCLEOTIDE SEQUENCE</scope>
    <source>
        <strain evidence="2">JCM 4518</strain>
    </source>
</reference>
<gene>
    <name evidence="2" type="ORF">GCM10010305_35190</name>
</gene>
<feature type="transmembrane region" description="Helical" evidence="1">
    <location>
        <begin position="45"/>
        <end position="66"/>
    </location>
</feature>
<dbReference type="Proteomes" id="UP000644020">
    <property type="component" value="Unassembled WGS sequence"/>
</dbReference>
<comment type="caution">
    <text evidence="2">The sequence shown here is derived from an EMBL/GenBank/DDBJ whole genome shotgun (WGS) entry which is preliminary data.</text>
</comment>
<evidence type="ECO:0000313" key="2">
    <source>
        <dbReference type="EMBL" id="GHA88541.1"/>
    </source>
</evidence>
<keyword evidence="1" id="KW-0812">Transmembrane</keyword>
<accession>A0A918W945</accession>
<dbReference type="EMBL" id="BMUL01000008">
    <property type="protein sequence ID" value="GHA88541.1"/>
    <property type="molecule type" value="Genomic_DNA"/>
</dbReference>
<evidence type="ECO:0000256" key="1">
    <source>
        <dbReference type="SAM" id="Phobius"/>
    </source>
</evidence>